<comment type="caution">
    <text evidence="1">The sequence shown here is derived from an EMBL/GenBank/DDBJ whole genome shotgun (WGS) entry which is preliminary data.</text>
</comment>
<dbReference type="EMBL" id="BAEH01000086">
    <property type="protein sequence ID" value="GAB19433.1"/>
    <property type="molecule type" value="Genomic_DNA"/>
</dbReference>
<accession>H0R2Y2</accession>
<gene>
    <name evidence="1" type="ORF">GOEFS_086_00020</name>
</gene>
<proteinExistence type="predicted"/>
<sequence length="246" mass="26801">MRPAVRCTSGYLVAMRWYARPEGSCAQLNLAPQLDSWDRADNRSQVQLGSFLDEAQALLVPSRIDGPWALRLDVGLAPHLDLLDKRDLDNYAKPLASRLSDSGLVSVWCTKRSGGHSAVRIEAAREVPAPSAEVLQLVTTASWDGPAAKEQIRSALAGVPELPDGPVMLELAFTVGPSRNWLNLWKPTIDSLGSLLGHEQPFRTWNPRDGRITELGLHLDVDPSLRYEVGIGIAARPVVAARMDAG</sequence>
<name>H0R2Y2_9ACTN</name>
<keyword evidence="2" id="KW-1185">Reference proteome</keyword>
<dbReference type="STRING" id="1077974.GOEFS_086_00020"/>
<dbReference type="AlphaFoldDB" id="H0R2Y2"/>
<dbReference type="Proteomes" id="UP000035034">
    <property type="component" value="Unassembled WGS sequence"/>
</dbReference>
<reference evidence="1 2" key="1">
    <citation type="submission" date="2011-12" db="EMBL/GenBank/DDBJ databases">
        <title>Whole genome shotgun sequence of Gordonia effusa NBRC 100432.</title>
        <authorList>
            <person name="Yoshida I."/>
            <person name="Takarada H."/>
            <person name="Hosoyama A."/>
            <person name="Tsuchikane K."/>
            <person name="Katsumata H."/>
            <person name="Yamazaki S."/>
            <person name="Fujita N."/>
        </authorList>
    </citation>
    <scope>NUCLEOTIDE SEQUENCE [LARGE SCALE GENOMIC DNA]</scope>
    <source>
        <strain evidence="1 2">NBRC 100432</strain>
    </source>
</reference>
<dbReference type="eggNOG" id="ENOG5033V8H">
    <property type="taxonomic scope" value="Bacteria"/>
</dbReference>
<evidence type="ECO:0000313" key="2">
    <source>
        <dbReference type="Proteomes" id="UP000035034"/>
    </source>
</evidence>
<evidence type="ECO:0000313" key="1">
    <source>
        <dbReference type="EMBL" id="GAB19433.1"/>
    </source>
</evidence>
<organism evidence="1 2">
    <name type="scientific">Gordonia effusa NBRC 100432</name>
    <dbReference type="NCBI Taxonomy" id="1077974"/>
    <lineage>
        <taxon>Bacteria</taxon>
        <taxon>Bacillati</taxon>
        <taxon>Actinomycetota</taxon>
        <taxon>Actinomycetes</taxon>
        <taxon>Mycobacteriales</taxon>
        <taxon>Gordoniaceae</taxon>
        <taxon>Gordonia</taxon>
    </lineage>
</organism>
<protein>
    <submittedName>
        <fullName evidence="1">Uncharacterized protein</fullName>
    </submittedName>
</protein>